<dbReference type="InterPro" id="IPR015422">
    <property type="entry name" value="PyrdxlP-dep_Trfase_small"/>
</dbReference>
<evidence type="ECO:0000256" key="5">
    <source>
        <dbReference type="ARBA" id="ARBA00037974"/>
    </source>
</evidence>
<evidence type="ECO:0000256" key="1">
    <source>
        <dbReference type="ARBA" id="ARBA00001933"/>
    </source>
</evidence>
<comment type="cofactor">
    <cofactor evidence="1">
        <name>pyridoxal 5'-phosphate</name>
        <dbReference type="ChEBI" id="CHEBI:597326"/>
    </cofactor>
</comment>
<comment type="caution">
    <text evidence="7">The sequence shown here is derived from an EMBL/GenBank/DDBJ whole genome shotgun (WGS) entry which is preliminary data.</text>
</comment>
<evidence type="ECO:0000313" key="8">
    <source>
        <dbReference type="Proteomes" id="UP001597120"/>
    </source>
</evidence>
<dbReference type="InterPro" id="IPR015424">
    <property type="entry name" value="PyrdxlP-dep_Trfase"/>
</dbReference>
<dbReference type="NCBIfam" id="TIGR04350">
    <property type="entry name" value="C_S_lyase_PatB"/>
    <property type="match status" value="1"/>
</dbReference>
<protein>
    <recommendedName>
        <fullName evidence="2">cysteine-S-conjugate beta-lyase</fullName>
        <ecNumber evidence="2">4.4.1.13</ecNumber>
    </recommendedName>
</protein>
<dbReference type="EMBL" id="JBHTIU010000108">
    <property type="protein sequence ID" value="MFD0872391.1"/>
    <property type="molecule type" value="Genomic_DNA"/>
</dbReference>
<dbReference type="PANTHER" id="PTHR43525">
    <property type="entry name" value="PROTEIN MALY"/>
    <property type="match status" value="1"/>
</dbReference>
<gene>
    <name evidence="7" type="ORF">ACFQ03_25030</name>
</gene>
<dbReference type="RefSeq" id="WP_313960585.1">
    <property type="nucleotide sequence ID" value="NZ_JBHTIU010000108.1"/>
</dbReference>
<keyword evidence="3" id="KW-0663">Pyridoxal phosphate</keyword>
<dbReference type="InterPro" id="IPR051798">
    <property type="entry name" value="Class-II_PLP-Dep_Aminotrans"/>
</dbReference>
<accession>A0ABW3DIG9</accession>
<dbReference type="InterPro" id="IPR027619">
    <property type="entry name" value="C-S_lyase_PatB-like"/>
</dbReference>
<dbReference type="PANTHER" id="PTHR43525:SF1">
    <property type="entry name" value="PROTEIN MALY"/>
    <property type="match status" value="1"/>
</dbReference>
<evidence type="ECO:0000313" key="7">
    <source>
        <dbReference type="EMBL" id="MFD0872391.1"/>
    </source>
</evidence>
<dbReference type="Gene3D" id="3.40.640.10">
    <property type="entry name" value="Type I PLP-dependent aspartate aminotransferase-like (Major domain)"/>
    <property type="match status" value="1"/>
</dbReference>
<dbReference type="Proteomes" id="UP001597120">
    <property type="component" value="Unassembled WGS sequence"/>
</dbReference>
<name>A0ABW3DIG9_9BACL</name>
<dbReference type="GO" id="GO:0047804">
    <property type="term" value="F:cysteine-S-conjugate beta-lyase activity"/>
    <property type="evidence" value="ECO:0007669"/>
    <property type="project" value="UniProtKB-EC"/>
</dbReference>
<evidence type="ECO:0000256" key="3">
    <source>
        <dbReference type="ARBA" id="ARBA00022898"/>
    </source>
</evidence>
<comment type="similarity">
    <text evidence="5">Belongs to the class-II pyridoxal-phosphate-dependent aminotransferase family. MalY/PatB cystathionine beta-lyase subfamily.</text>
</comment>
<feature type="domain" description="Aminotransferase class I/classII large" evidence="6">
    <location>
        <begin position="37"/>
        <end position="384"/>
    </location>
</feature>
<reference evidence="8" key="1">
    <citation type="journal article" date="2019" name="Int. J. Syst. Evol. Microbiol.">
        <title>The Global Catalogue of Microorganisms (GCM) 10K type strain sequencing project: providing services to taxonomists for standard genome sequencing and annotation.</title>
        <authorList>
            <consortium name="The Broad Institute Genomics Platform"/>
            <consortium name="The Broad Institute Genome Sequencing Center for Infectious Disease"/>
            <person name="Wu L."/>
            <person name="Ma J."/>
        </authorList>
    </citation>
    <scope>NUCLEOTIDE SEQUENCE [LARGE SCALE GENOMIC DNA]</scope>
    <source>
        <strain evidence="8">CCUG 57263</strain>
    </source>
</reference>
<keyword evidence="8" id="KW-1185">Reference proteome</keyword>
<organism evidence="7 8">
    <name type="scientific">Paenibacillus residui</name>
    <dbReference type="NCBI Taxonomy" id="629724"/>
    <lineage>
        <taxon>Bacteria</taxon>
        <taxon>Bacillati</taxon>
        <taxon>Bacillota</taxon>
        <taxon>Bacilli</taxon>
        <taxon>Bacillales</taxon>
        <taxon>Paenibacillaceae</taxon>
        <taxon>Paenibacillus</taxon>
    </lineage>
</organism>
<dbReference type="Pfam" id="PF00155">
    <property type="entry name" value="Aminotran_1_2"/>
    <property type="match status" value="1"/>
</dbReference>
<dbReference type="InterPro" id="IPR015421">
    <property type="entry name" value="PyrdxlP-dep_Trfase_major"/>
</dbReference>
<keyword evidence="4 7" id="KW-0456">Lyase</keyword>
<proteinExistence type="inferred from homology"/>
<dbReference type="CDD" id="cd00609">
    <property type="entry name" value="AAT_like"/>
    <property type="match status" value="1"/>
</dbReference>
<sequence length="394" mass="45306">MVKYNFDQVINRIGTACSKWDEAEKLFGYPDILPMWVADMDFESPPEVKEALIRRAEHGVYGYTIRPQSYYDAIIGWQQRRHGWSLKQDWICSSPGVVTSLGMLIEVLTRPGDRIMLQVPIYPPFYDIITLNDRVIVRNPLKIEDGSYKMDFELMERQMAEEQVKMLLLCNPHNPVGRVWTKEELHTLGQLCLKYNVIVLSDEVHGDIIYRGHRHTPFASLSEAFAQQSVTCIAPSKTFNIAGLQSSSAIIPNPEWRRLFKRKQRSLALQSENYFAVAAVECCYNYGEAWLDQLLEYLAENVETVLRYVEKELPEIKAYRPEGTYLVWLDCRNISPQASVLKDLMFRQARVAFSEGSGFGAEGEGYLRVNIACPRSLLLEGLERFTRAVRGRTN</sequence>
<evidence type="ECO:0000256" key="4">
    <source>
        <dbReference type="ARBA" id="ARBA00023239"/>
    </source>
</evidence>
<dbReference type="SUPFAM" id="SSF53383">
    <property type="entry name" value="PLP-dependent transferases"/>
    <property type="match status" value="1"/>
</dbReference>
<dbReference type="InterPro" id="IPR004839">
    <property type="entry name" value="Aminotransferase_I/II_large"/>
</dbReference>
<dbReference type="Gene3D" id="3.90.1150.10">
    <property type="entry name" value="Aspartate Aminotransferase, domain 1"/>
    <property type="match status" value="1"/>
</dbReference>
<dbReference type="EC" id="4.4.1.13" evidence="2"/>
<evidence type="ECO:0000259" key="6">
    <source>
        <dbReference type="Pfam" id="PF00155"/>
    </source>
</evidence>
<evidence type="ECO:0000256" key="2">
    <source>
        <dbReference type="ARBA" id="ARBA00012224"/>
    </source>
</evidence>